<dbReference type="EMBL" id="JARAKH010000016">
    <property type="protein sequence ID" value="KAK8396300.1"/>
    <property type="molecule type" value="Genomic_DNA"/>
</dbReference>
<proteinExistence type="predicted"/>
<sequence length="244" mass="27756">MSGECWPCQPVWCLESSSLSSLVVAVSCTQWSHHSLSPPSWLCMCRQQKYAELYSTINMGEQPLKLLKLSEMRWLAIAPCLTTQAAKVVRDAMAGYCTMSNKDPASISKDENNYSADLLHQMYSDPANRLYLAFLQPVVFQVNRVNKIFMSDNCNINKLLVDLMSLYQSILQRLMMLRTFSTWKAVTDFDEISLQPGNSDDVHAYNTYMVRTGKIFTSCLQQDCCDNSWKGLEKLSPLSPRSKE</sequence>
<reference evidence="2 3" key="1">
    <citation type="submission" date="2023-03" db="EMBL/GenBank/DDBJ databases">
        <title>High-quality genome of Scylla paramamosain provides insights in environmental adaptation.</title>
        <authorList>
            <person name="Zhang L."/>
        </authorList>
    </citation>
    <scope>NUCLEOTIDE SEQUENCE [LARGE SCALE GENOMIC DNA]</scope>
    <source>
        <strain evidence="2">LZ_2023a</strain>
        <tissue evidence="2">Muscle</tissue>
    </source>
</reference>
<name>A0AAW0UBT0_SCYPA</name>
<keyword evidence="3" id="KW-1185">Reference proteome</keyword>
<keyword evidence="1" id="KW-0732">Signal</keyword>
<accession>A0AAW0UBT0</accession>
<evidence type="ECO:0000313" key="3">
    <source>
        <dbReference type="Proteomes" id="UP001487740"/>
    </source>
</evidence>
<evidence type="ECO:0000313" key="2">
    <source>
        <dbReference type="EMBL" id="KAK8396300.1"/>
    </source>
</evidence>
<comment type="caution">
    <text evidence="2">The sequence shown here is derived from an EMBL/GenBank/DDBJ whole genome shotgun (WGS) entry which is preliminary data.</text>
</comment>
<evidence type="ECO:0000256" key="1">
    <source>
        <dbReference type="SAM" id="SignalP"/>
    </source>
</evidence>
<gene>
    <name evidence="2" type="ORF">O3P69_005384</name>
</gene>
<protein>
    <submittedName>
        <fullName evidence="2">Uncharacterized protein</fullName>
    </submittedName>
</protein>
<feature type="signal peptide" evidence="1">
    <location>
        <begin position="1"/>
        <end position="25"/>
    </location>
</feature>
<feature type="chain" id="PRO_5044001912" evidence="1">
    <location>
        <begin position="26"/>
        <end position="244"/>
    </location>
</feature>
<organism evidence="2 3">
    <name type="scientific">Scylla paramamosain</name>
    <name type="common">Mud crab</name>
    <dbReference type="NCBI Taxonomy" id="85552"/>
    <lineage>
        <taxon>Eukaryota</taxon>
        <taxon>Metazoa</taxon>
        <taxon>Ecdysozoa</taxon>
        <taxon>Arthropoda</taxon>
        <taxon>Crustacea</taxon>
        <taxon>Multicrustacea</taxon>
        <taxon>Malacostraca</taxon>
        <taxon>Eumalacostraca</taxon>
        <taxon>Eucarida</taxon>
        <taxon>Decapoda</taxon>
        <taxon>Pleocyemata</taxon>
        <taxon>Brachyura</taxon>
        <taxon>Eubrachyura</taxon>
        <taxon>Portunoidea</taxon>
        <taxon>Portunidae</taxon>
        <taxon>Portuninae</taxon>
        <taxon>Scylla</taxon>
    </lineage>
</organism>
<dbReference type="Proteomes" id="UP001487740">
    <property type="component" value="Unassembled WGS sequence"/>
</dbReference>
<dbReference type="AlphaFoldDB" id="A0AAW0UBT0"/>